<feature type="transmembrane region" description="Helical" evidence="1">
    <location>
        <begin position="85"/>
        <end position="107"/>
    </location>
</feature>
<sequence>MASLAVLEEGRRASVAVRGTWAEARDEAALAANVYGQAVYAMESFLSDAAGIWGRFQMLWPAMQPWKGVLYFSFFSSHLERAARLLLRLVLAATFGALLRQAIFGAFARSATHQLCRARGGDDTLALSVSLLCHAMGILCCAPLSMAPLATKPRCAWLRWSLLVLGNLASLLIIVLFLANSSDADGMWWLICLIGILTQEFLLLPLLTAFGLATLATLLLRRHADLAENLRDCSAQALAPFLEREKSKDSLSQKRISIGSEPSVVMEDEGRFHEAPSLMRNLSQVIVEDAVTPLKRARVQASGVLAGMEGMQSLEIGRGKRKVHFAAPSERKATWGNPHLKRNPGPGTYEHEPVKGADGILPEILLASDAAGACDVMGNGAEPLFARTANRSVPDFMNRKFFGVQNPYQLKSLRETASWFTFSRTEPLWQDSAHGALSVLSQPVDFGEAAAAGKDRAGGRFWGLEDGGALPPGPRDISCNENEHLSDARSLRLYHVASEKLGSQESEWCKWLQDRVAAPCVRAGDNAMSMSAPSLPQADPVKASDF</sequence>
<dbReference type="OrthoDB" id="438024at2759"/>
<comment type="caution">
    <text evidence="2">The sequence shown here is derived from an EMBL/GenBank/DDBJ whole genome shotgun (WGS) entry which is preliminary data.</text>
</comment>
<evidence type="ECO:0000313" key="3">
    <source>
        <dbReference type="Proteomes" id="UP000186817"/>
    </source>
</evidence>
<reference evidence="2 3" key="1">
    <citation type="submission" date="2016-02" db="EMBL/GenBank/DDBJ databases">
        <title>Genome analysis of coral dinoflagellate symbionts highlights evolutionary adaptations to a symbiotic lifestyle.</title>
        <authorList>
            <person name="Aranda M."/>
            <person name="Li Y."/>
            <person name="Liew Y.J."/>
            <person name="Baumgarten S."/>
            <person name="Simakov O."/>
            <person name="Wilson M."/>
            <person name="Piel J."/>
            <person name="Ashoor H."/>
            <person name="Bougouffa S."/>
            <person name="Bajic V.B."/>
            <person name="Ryu T."/>
            <person name="Ravasi T."/>
            <person name="Bayer T."/>
            <person name="Micklem G."/>
            <person name="Kim H."/>
            <person name="Bhak J."/>
            <person name="Lajeunesse T.C."/>
            <person name="Voolstra C.R."/>
        </authorList>
    </citation>
    <scope>NUCLEOTIDE SEQUENCE [LARGE SCALE GENOMIC DNA]</scope>
    <source>
        <strain evidence="2 3">CCMP2467</strain>
    </source>
</reference>
<organism evidence="2 3">
    <name type="scientific">Symbiodinium microadriaticum</name>
    <name type="common">Dinoflagellate</name>
    <name type="synonym">Zooxanthella microadriatica</name>
    <dbReference type="NCBI Taxonomy" id="2951"/>
    <lineage>
        <taxon>Eukaryota</taxon>
        <taxon>Sar</taxon>
        <taxon>Alveolata</taxon>
        <taxon>Dinophyceae</taxon>
        <taxon>Suessiales</taxon>
        <taxon>Symbiodiniaceae</taxon>
        <taxon>Symbiodinium</taxon>
    </lineage>
</organism>
<gene>
    <name evidence="2" type="ORF">AK812_SmicGene14837</name>
</gene>
<feature type="transmembrane region" description="Helical" evidence="1">
    <location>
        <begin position="162"/>
        <end position="181"/>
    </location>
</feature>
<keyword evidence="1" id="KW-0472">Membrane</keyword>
<feature type="transmembrane region" description="Helical" evidence="1">
    <location>
        <begin position="127"/>
        <end position="150"/>
    </location>
</feature>
<evidence type="ECO:0000256" key="1">
    <source>
        <dbReference type="SAM" id="Phobius"/>
    </source>
</evidence>
<protein>
    <submittedName>
        <fullName evidence="2">Uncharacterized protein</fullName>
    </submittedName>
</protein>
<proteinExistence type="predicted"/>
<keyword evidence="1" id="KW-1133">Transmembrane helix</keyword>
<keyword evidence="3" id="KW-1185">Reference proteome</keyword>
<accession>A0A1Q9E4I1</accession>
<dbReference type="Proteomes" id="UP000186817">
    <property type="component" value="Unassembled WGS sequence"/>
</dbReference>
<keyword evidence="1" id="KW-0812">Transmembrane</keyword>
<name>A0A1Q9E4I1_SYMMI</name>
<feature type="transmembrane region" description="Helical" evidence="1">
    <location>
        <begin position="187"/>
        <end position="220"/>
    </location>
</feature>
<evidence type="ECO:0000313" key="2">
    <source>
        <dbReference type="EMBL" id="OLQ02342.1"/>
    </source>
</evidence>
<dbReference type="AlphaFoldDB" id="A0A1Q9E4I1"/>
<dbReference type="EMBL" id="LSRX01000266">
    <property type="protein sequence ID" value="OLQ02342.1"/>
    <property type="molecule type" value="Genomic_DNA"/>
</dbReference>